<keyword evidence="24" id="KW-1185">Reference proteome</keyword>
<dbReference type="PROSITE" id="PS00108">
    <property type="entry name" value="PROTEIN_KINASE_ST"/>
    <property type="match status" value="1"/>
</dbReference>
<dbReference type="Gene3D" id="3.30.200.20">
    <property type="entry name" value="Phosphorylase Kinase, domain 1"/>
    <property type="match status" value="1"/>
</dbReference>
<dbReference type="FunFam" id="1.10.510.10:FF:000571">
    <property type="entry name" value="Maternal embryonic leucine zipper kinase"/>
    <property type="match status" value="1"/>
</dbReference>
<evidence type="ECO:0000256" key="16">
    <source>
        <dbReference type="ARBA" id="ARBA00025806"/>
    </source>
</evidence>
<evidence type="ECO:0000256" key="2">
    <source>
        <dbReference type="ARBA" id="ARBA00006234"/>
    </source>
</evidence>
<dbReference type="PROSITE" id="PS50011">
    <property type="entry name" value="PROTEIN_KINASE_DOM"/>
    <property type="match status" value="1"/>
</dbReference>
<keyword evidence="12" id="KW-0106">Calcium</keyword>
<evidence type="ECO:0000256" key="9">
    <source>
        <dbReference type="ARBA" id="ARBA00022737"/>
    </source>
</evidence>
<keyword evidence="14" id="KW-0539">Nucleus</keyword>
<evidence type="ECO:0000256" key="7">
    <source>
        <dbReference type="ARBA" id="ARBA00022679"/>
    </source>
</evidence>
<evidence type="ECO:0000256" key="20">
    <source>
        <dbReference type="PROSITE-ProRule" id="PRU10141"/>
    </source>
</evidence>
<gene>
    <name evidence="23" type="ORF">GH714_039822</name>
</gene>
<dbReference type="InterPro" id="IPR002156">
    <property type="entry name" value="RNaseH_domain"/>
</dbReference>
<evidence type="ECO:0000256" key="5">
    <source>
        <dbReference type="ARBA" id="ARBA00022527"/>
    </source>
</evidence>
<evidence type="ECO:0000256" key="11">
    <source>
        <dbReference type="ARBA" id="ARBA00022777"/>
    </source>
</evidence>
<evidence type="ECO:0000256" key="1">
    <source>
        <dbReference type="ARBA" id="ARBA00004123"/>
    </source>
</evidence>
<dbReference type="GO" id="GO:0005634">
    <property type="term" value="C:nucleus"/>
    <property type="evidence" value="ECO:0007669"/>
    <property type="project" value="UniProtKB-SubCell"/>
</dbReference>
<dbReference type="InterPro" id="IPR017441">
    <property type="entry name" value="Protein_kinase_ATP_BS"/>
</dbReference>
<comment type="subcellular location">
    <subcellularLocation>
        <location evidence="1">Nucleus</location>
    </subcellularLocation>
</comment>
<feature type="region of interest" description="Disordered" evidence="21">
    <location>
        <begin position="54"/>
        <end position="78"/>
    </location>
</feature>
<dbReference type="Gene3D" id="1.10.510.10">
    <property type="entry name" value="Transferase(Phosphotransferase) domain 1"/>
    <property type="match status" value="1"/>
</dbReference>
<dbReference type="GO" id="GO:0033260">
    <property type="term" value="P:nuclear DNA replication"/>
    <property type="evidence" value="ECO:0007669"/>
    <property type="project" value="TreeGrafter"/>
</dbReference>
<dbReference type="SUPFAM" id="SSF56112">
    <property type="entry name" value="Protein kinase-like (PK-like)"/>
    <property type="match status" value="1"/>
</dbReference>
<protein>
    <recommendedName>
        <fullName evidence="3">non-specific serine/threonine protein kinase</fullName>
        <ecNumber evidence="3">2.7.11.1</ecNumber>
    </recommendedName>
</protein>
<comment type="similarity">
    <text evidence="15">Belongs to the protein kinase superfamily. Ser/Thr protein kinase family. CDPK subfamily.</text>
</comment>
<keyword evidence="8" id="KW-0479">Metal-binding</keyword>
<comment type="caution">
    <text evidence="23">The sequence shown here is derived from an EMBL/GenBank/DDBJ whole genome shotgun (WGS) entry which is preliminary data.</text>
</comment>
<feature type="domain" description="Protein kinase" evidence="22">
    <location>
        <begin position="726"/>
        <end position="1033"/>
    </location>
</feature>
<dbReference type="InterPro" id="IPR011009">
    <property type="entry name" value="Kinase-like_dom_sf"/>
</dbReference>
<dbReference type="Proteomes" id="UP000467840">
    <property type="component" value="Chromosome 3"/>
</dbReference>
<dbReference type="PANTHER" id="PTHR12972">
    <property type="entry name" value="DOWNSTREAM NEIGHBOR OF SON"/>
    <property type="match status" value="1"/>
</dbReference>
<dbReference type="AlphaFoldDB" id="A0A6A6KJ00"/>
<evidence type="ECO:0000256" key="21">
    <source>
        <dbReference type="SAM" id="MobiDB-lite"/>
    </source>
</evidence>
<evidence type="ECO:0000256" key="19">
    <source>
        <dbReference type="ARBA" id="ARBA00058225"/>
    </source>
</evidence>
<comment type="catalytic activity">
    <reaction evidence="18">
        <text>L-seryl-[protein] + ATP = O-phospho-L-seryl-[protein] + ADP + H(+)</text>
        <dbReference type="Rhea" id="RHEA:17989"/>
        <dbReference type="Rhea" id="RHEA-COMP:9863"/>
        <dbReference type="Rhea" id="RHEA-COMP:11604"/>
        <dbReference type="ChEBI" id="CHEBI:15378"/>
        <dbReference type="ChEBI" id="CHEBI:29999"/>
        <dbReference type="ChEBI" id="CHEBI:30616"/>
        <dbReference type="ChEBI" id="CHEBI:83421"/>
        <dbReference type="ChEBI" id="CHEBI:456216"/>
        <dbReference type="EC" id="2.7.11.1"/>
    </reaction>
</comment>
<evidence type="ECO:0000256" key="15">
    <source>
        <dbReference type="ARBA" id="ARBA00024334"/>
    </source>
</evidence>
<evidence type="ECO:0000256" key="14">
    <source>
        <dbReference type="ARBA" id="ARBA00023242"/>
    </source>
</evidence>
<evidence type="ECO:0000256" key="4">
    <source>
        <dbReference type="ARBA" id="ARBA00022473"/>
    </source>
</evidence>
<name>A0A6A6KJ00_HEVBR</name>
<dbReference type="GO" id="GO:0005524">
    <property type="term" value="F:ATP binding"/>
    <property type="evidence" value="ECO:0007669"/>
    <property type="project" value="UniProtKB-UniRule"/>
</dbReference>
<accession>A0A6A6KJ00</accession>
<evidence type="ECO:0000256" key="17">
    <source>
        <dbReference type="ARBA" id="ARBA00047899"/>
    </source>
</evidence>
<dbReference type="Pfam" id="PF13456">
    <property type="entry name" value="RVT_3"/>
    <property type="match status" value="1"/>
</dbReference>
<evidence type="ECO:0000256" key="10">
    <source>
        <dbReference type="ARBA" id="ARBA00022741"/>
    </source>
</evidence>
<sequence length="1033" mass="114259">MAKVASATSGSLMSNSLQIGEAALKVGPMVKRKSPSELREEQLKRINAVEIVDESPAPLSGSTNNTNDNGLKKPDLPRNPRYIDIRMDEVYPIKKSRLRVLSVKENAKENISTEQTHGLKNISMLSNLAAKRQLLCPENSAASSIVSKNGKVQACQTIERCNESIFRSVTELSSNGEKSSGIALVDMDKVLKGLVAHEPPTSSGLNVDSSEKFGNCTSFHLGNFVSECIIPGQKAPLDFTLKTKMRVTSSCSVNWIHRSIMCSVYNGMPQLSSQIGCSIDGSSSGQSLTSQSLSSKVLHSWIYPQSTLPPSVISVLSSQAAEGDFLRKRQMGWEDSFRSLYYMLRKDICNIFYVCTSHFVVLFINSSGSGRTKNLCNAYISQSTRDLRSLLRKHDVYFSMPLCHSNIEQATTEDLVELSEIEKQNLGQTRRPTTLSDVDHSPQSLLAFCGNKKVHALYDFLLNYRSSLTFLSGVDVPVLYSPVSFQNAALSTPEIRCMEMKRVDHVAASFKEFEVNNGEHIQGSSSGLCSSIEIKDAYIPSWIICRVCALIRSKGKSFEASFITERTSIGLNVALETICEETDSGAVASKSLQDNRHSIGIPEAKVSPSMGSSFVKGLKYNDENEQLLHPAIASGTIIYKELNIVALMGNACAGKCNSKSGFVQSTSDDTSGFCFQSQYDSVSNSKSTKPVKETPLPILNKPPKQMVMQTDTVLQKMSEDDFMAVFTLGRKLGQGRFGTVFLSVEKSTGREYACKLIEKRKLVTCEDVRDLRREIQIMRHLNANPNIASIRDAYEDSKAVYIVMEFCSGGELFDRIKERGCYTEKEAAKLVRTIVAVVQGFHSLGVMHRDLKPENFLFLHHQEDSPLKIIDFGSSTFLLPGESFRDVVGSPYYVAPEVLQKHYGPEVDIWSAGVILYVLLSGVPPFWAKTEKEIYQEVLHVDLDFSSEPWPVISESAKDLRVGATAVIARVIARDYSGNFLDWSCKLWYNQVDPLILESFACHEAVLLARKIGISRVLIEGDSVIVINSLKSA</sequence>
<organism evidence="23 24">
    <name type="scientific">Hevea brasiliensis</name>
    <name type="common">Para rubber tree</name>
    <name type="synonym">Siphonia brasiliensis</name>
    <dbReference type="NCBI Taxonomy" id="3981"/>
    <lineage>
        <taxon>Eukaryota</taxon>
        <taxon>Viridiplantae</taxon>
        <taxon>Streptophyta</taxon>
        <taxon>Embryophyta</taxon>
        <taxon>Tracheophyta</taxon>
        <taxon>Spermatophyta</taxon>
        <taxon>Magnoliopsida</taxon>
        <taxon>eudicotyledons</taxon>
        <taxon>Gunneridae</taxon>
        <taxon>Pentapetalae</taxon>
        <taxon>rosids</taxon>
        <taxon>fabids</taxon>
        <taxon>Malpighiales</taxon>
        <taxon>Euphorbiaceae</taxon>
        <taxon>Crotonoideae</taxon>
        <taxon>Micrandreae</taxon>
        <taxon>Hevea</taxon>
    </lineage>
</organism>
<evidence type="ECO:0000256" key="13">
    <source>
        <dbReference type="ARBA" id="ARBA00022840"/>
    </source>
</evidence>
<evidence type="ECO:0000256" key="8">
    <source>
        <dbReference type="ARBA" id="ARBA00022723"/>
    </source>
</evidence>
<evidence type="ECO:0000256" key="3">
    <source>
        <dbReference type="ARBA" id="ARBA00012513"/>
    </source>
</evidence>
<dbReference type="PANTHER" id="PTHR12972:SF0">
    <property type="entry name" value="PROTEIN DOWNSTREAM NEIGHBOR OF SON"/>
    <property type="match status" value="1"/>
</dbReference>
<keyword evidence="11" id="KW-0418">Kinase</keyword>
<keyword evidence="6" id="KW-0597">Phosphoprotein</keyword>
<evidence type="ECO:0000313" key="24">
    <source>
        <dbReference type="Proteomes" id="UP000467840"/>
    </source>
</evidence>
<keyword evidence="9" id="KW-0677">Repeat</keyword>
<keyword evidence="13 20" id="KW-0067">ATP-binding</keyword>
<dbReference type="EC" id="2.7.11.1" evidence="3"/>
<evidence type="ECO:0000259" key="22">
    <source>
        <dbReference type="PROSITE" id="PS50011"/>
    </source>
</evidence>
<dbReference type="InterPro" id="IPR024861">
    <property type="entry name" value="Donson"/>
</dbReference>
<dbReference type="GO" id="GO:0004523">
    <property type="term" value="F:RNA-DNA hybrid ribonuclease activity"/>
    <property type="evidence" value="ECO:0007669"/>
    <property type="project" value="InterPro"/>
</dbReference>
<evidence type="ECO:0000256" key="12">
    <source>
        <dbReference type="ARBA" id="ARBA00022837"/>
    </source>
</evidence>
<dbReference type="GO" id="GO:0003676">
    <property type="term" value="F:nucleic acid binding"/>
    <property type="evidence" value="ECO:0007669"/>
    <property type="project" value="InterPro"/>
</dbReference>
<dbReference type="Pfam" id="PF00069">
    <property type="entry name" value="Pkinase"/>
    <property type="match status" value="1"/>
</dbReference>
<feature type="binding site" evidence="20">
    <location>
        <position position="755"/>
    </location>
    <ligand>
        <name>ATP</name>
        <dbReference type="ChEBI" id="CHEBI:30616"/>
    </ligand>
</feature>
<dbReference type="CDD" id="cd05117">
    <property type="entry name" value="STKc_CAMK"/>
    <property type="match status" value="1"/>
</dbReference>
<comment type="similarity">
    <text evidence="16">Belongs to the DONSON family.</text>
</comment>
<comment type="catalytic activity">
    <reaction evidence="17">
        <text>L-threonyl-[protein] + ATP = O-phospho-L-threonyl-[protein] + ADP + H(+)</text>
        <dbReference type="Rhea" id="RHEA:46608"/>
        <dbReference type="Rhea" id="RHEA-COMP:11060"/>
        <dbReference type="Rhea" id="RHEA-COMP:11605"/>
        <dbReference type="ChEBI" id="CHEBI:15378"/>
        <dbReference type="ChEBI" id="CHEBI:30013"/>
        <dbReference type="ChEBI" id="CHEBI:30616"/>
        <dbReference type="ChEBI" id="CHEBI:61977"/>
        <dbReference type="ChEBI" id="CHEBI:456216"/>
        <dbReference type="EC" id="2.7.11.1"/>
    </reaction>
</comment>
<comment type="similarity">
    <text evidence="2">Belongs to the protein kinase superfamily. CAMK Ser/Thr protein kinase family. SNF1 subfamily.</text>
</comment>
<evidence type="ECO:0000256" key="6">
    <source>
        <dbReference type="ARBA" id="ARBA00022553"/>
    </source>
</evidence>
<dbReference type="GO" id="GO:0046872">
    <property type="term" value="F:metal ion binding"/>
    <property type="evidence" value="ECO:0007669"/>
    <property type="project" value="UniProtKB-KW"/>
</dbReference>
<keyword evidence="10 20" id="KW-0547">Nucleotide-binding</keyword>
<comment type="function">
    <text evidence="19">CIPK serine-threonine protein kinases interact with CBL proteins. Binding of a CBL protein to the regulatory NAF domain of CIPK protein lead to the activation of the kinase in a calcium-dependent manner.</text>
</comment>
<keyword evidence="5" id="KW-0723">Serine/threonine-protein kinase</keyword>
<proteinExistence type="inferred from homology"/>
<reference evidence="23 24" key="1">
    <citation type="journal article" date="2020" name="Mol. Plant">
        <title>The Chromosome-Based Rubber Tree Genome Provides New Insights into Spurge Genome Evolution and Rubber Biosynthesis.</title>
        <authorList>
            <person name="Liu J."/>
            <person name="Shi C."/>
            <person name="Shi C.C."/>
            <person name="Li W."/>
            <person name="Zhang Q.J."/>
            <person name="Zhang Y."/>
            <person name="Li K."/>
            <person name="Lu H.F."/>
            <person name="Shi C."/>
            <person name="Zhu S.T."/>
            <person name="Xiao Z.Y."/>
            <person name="Nan H."/>
            <person name="Yue Y."/>
            <person name="Zhu X.G."/>
            <person name="Wu Y."/>
            <person name="Hong X.N."/>
            <person name="Fan G.Y."/>
            <person name="Tong Y."/>
            <person name="Zhang D."/>
            <person name="Mao C.L."/>
            <person name="Liu Y.L."/>
            <person name="Hao S.J."/>
            <person name="Liu W.Q."/>
            <person name="Lv M.Q."/>
            <person name="Zhang H.B."/>
            <person name="Liu Y."/>
            <person name="Hu-Tang G.R."/>
            <person name="Wang J.P."/>
            <person name="Wang J.H."/>
            <person name="Sun Y.H."/>
            <person name="Ni S.B."/>
            <person name="Chen W.B."/>
            <person name="Zhang X.C."/>
            <person name="Jiao Y.N."/>
            <person name="Eichler E.E."/>
            <person name="Li G.H."/>
            <person name="Liu X."/>
            <person name="Gao L.Z."/>
        </authorList>
    </citation>
    <scope>NUCLEOTIDE SEQUENCE [LARGE SCALE GENOMIC DNA]</scope>
    <source>
        <strain evidence="24">cv. GT1</strain>
        <tissue evidence="23">Leaf</tissue>
    </source>
</reference>
<dbReference type="InterPro" id="IPR000719">
    <property type="entry name" value="Prot_kinase_dom"/>
</dbReference>
<dbReference type="SMART" id="SM00220">
    <property type="entry name" value="S_TKc"/>
    <property type="match status" value="1"/>
</dbReference>
<dbReference type="InterPro" id="IPR008271">
    <property type="entry name" value="Ser/Thr_kinase_AS"/>
</dbReference>
<keyword evidence="7" id="KW-0808">Transferase</keyword>
<dbReference type="PRINTS" id="PR02064">
    <property type="entry name" value="DONSON"/>
</dbReference>
<evidence type="ECO:0000256" key="18">
    <source>
        <dbReference type="ARBA" id="ARBA00048679"/>
    </source>
</evidence>
<feature type="compositionally biased region" description="Polar residues" evidence="21">
    <location>
        <begin position="60"/>
        <end position="69"/>
    </location>
</feature>
<dbReference type="GO" id="GO:0004674">
    <property type="term" value="F:protein serine/threonine kinase activity"/>
    <property type="evidence" value="ECO:0007669"/>
    <property type="project" value="UniProtKB-KW"/>
</dbReference>
<dbReference type="FunFam" id="3.30.200.20:FF:000004">
    <property type="entry name" value="Calcium-dependent protein kinase 1"/>
    <property type="match status" value="1"/>
</dbReference>
<dbReference type="EMBL" id="JAAGAX010000017">
    <property type="protein sequence ID" value="KAF2287399.1"/>
    <property type="molecule type" value="Genomic_DNA"/>
</dbReference>
<evidence type="ECO:0000313" key="23">
    <source>
        <dbReference type="EMBL" id="KAF2287399.1"/>
    </source>
</evidence>
<dbReference type="PROSITE" id="PS00107">
    <property type="entry name" value="PROTEIN_KINASE_ATP"/>
    <property type="match status" value="1"/>
</dbReference>
<keyword evidence="4" id="KW-0217">Developmental protein</keyword>